<dbReference type="PROSITE" id="PS00330">
    <property type="entry name" value="HEMOLYSIN_CALCIUM"/>
    <property type="match status" value="11"/>
</dbReference>
<dbReference type="InterPro" id="IPR018511">
    <property type="entry name" value="Hemolysin-typ_Ca-bd_CS"/>
</dbReference>
<keyword evidence="9" id="KW-1185">Reference proteome</keyword>
<evidence type="ECO:0000256" key="4">
    <source>
        <dbReference type="ARBA" id="ARBA00022656"/>
    </source>
</evidence>
<protein>
    <submittedName>
        <fullName evidence="8">Hemolysin-type calcium-binding repeat-containing protein</fullName>
    </submittedName>
</protein>
<evidence type="ECO:0000256" key="3">
    <source>
        <dbReference type="ARBA" id="ARBA00022525"/>
    </source>
</evidence>
<dbReference type="OrthoDB" id="5405960at2"/>
<proteinExistence type="predicted"/>
<evidence type="ECO:0000256" key="2">
    <source>
        <dbReference type="ARBA" id="ARBA00004613"/>
    </source>
</evidence>
<dbReference type="InterPro" id="IPR003995">
    <property type="entry name" value="RTX_toxin_determinant-A"/>
</dbReference>
<name>A0A1H7Y7L4_9BACT</name>
<organism evidence="8 9">
    <name type="scientific">Syntrophus gentianae</name>
    <dbReference type="NCBI Taxonomy" id="43775"/>
    <lineage>
        <taxon>Bacteria</taxon>
        <taxon>Pseudomonadati</taxon>
        <taxon>Thermodesulfobacteriota</taxon>
        <taxon>Syntrophia</taxon>
        <taxon>Syntrophales</taxon>
        <taxon>Syntrophaceae</taxon>
        <taxon>Syntrophus</taxon>
    </lineage>
</organism>
<dbReference type="Proteomes" id="UP000198744">
    <property type="component" value="Unassembled WGS sequence"/>
</dbReference>
<accession>A0A1H7Y7L4</accession>
<dbReference type="PRINTS" id="PR00313">
    <property type="entry name" value="CABNDNGRPT"/>
</dbReference>
<dbReference type="PANTHER" id="PTHR38340:SF1">
    <property type="entry name" value="S-LAYER PROTEIN"/>
    <property type="match status" value="1"/>
</dbReference>
<keyword evidence="3" id="KW-0964">Secreted</keyword>
<sequence>MSNVYGNSLSNKLYGTANGDLIYGYGGDDTLYGYAGNDTLDGGTGDDILYGEDGTDILKGGAGKDSLYGGAGNDTLNGGTGKDYMYGGLGNDTYTVDDSSDVVGESESSGTDRVNAYASYTLSANVEKLYLYGTATDGTGNILNNTIAGTSNANTLSGLAGNDTLYGYAGDDTLDGGSGNDTLDGGAGNDTYIVDSTVDVVSEAENAGTDRIDAYISYTLGANVENLYLYDSLATKGTGNALDNVIVGNRSYTEYSLYGLAGNDTLYGNNDNNTLDGGTGNDTLYGGYGNDTYIVDSAGDLAVEDNNSGTDRVNASVNYTLSANVENLYLYGTATKGNGNALGNVIYGTDSNNTLSGLEGNDTLYGYAGNDTLSGGTERDYMYGGLGNDTYIVENSSDVVGETAGYGTDRVKAYLNYTLSDNVENLYLYGTATEGTGNILNNLIAGTSNADTLSGLAGNDKLYGYAGNDTLDGGAGNDTLYGGAGNDTYIVDSAADTIVETADAGTDTVNAYVSYTLPDNVENLNLYGTATVGTGNALDNVIESQQTYSKNTLYGLAGNDTLYGTSDNDILNGGTGNDSMYGGSGSDTYTVDSIDDLVVESDHPGTDVVNAYVSFTLDTDVENLYLYGTAITGTGNDSANNIYGNDSNNILYGLEGNDLLDGGAGVDTLYGGDGGDTLYGGAGNDVLAGGADEDDLTGGAGQDRFVFSEVAYYNYDSITDFSHADDTIVLKDILDSATDSSIRGLSFTNNVLNAGSYFEGYGYTGNGTTDACGIYVNTNSGGTICYNPTSNVGGDSVLICSVGTAASSLDYTDFAYSA</sequence>
<keyword evidence="7" id="KW-0472">Membrane</keyword>
<dbReference type="PANTHER" id="PTHR38340">
    <property type="entry name" value="S-LAYER PROTEIN"/>
    <property type="match status" value="1"/>
</dbReference>
<dbReference type="SUPFAM" id="SSF51120">
    <property type="entry name" value="beta-Roll"/>
    <property type="match status" value="7"/>
</dbReference>
<keyword evidence="5" id="KW-0677">Repeat</keyword>
<dbReference type="InterPro" id="IPR001343">
    <property type="entry name" value="Hemolysn_Ca-bd"/>
</dbReference>
<keyword evidence="4" id="KW-0800">Toxin</keyword>
<comment type="subcellular location">
    <subcellularLocation>
        <location evidence="1">Membrane</location>
    </subcellularLocation>
    <subcellularLocation>
        <location evidence="2">Secreted</location>
    </subcellularLocation>
</comment>
<evidence type="ECO:0000256" key="6">
    <source>
        <dbReference type="ARBA" id="ARBA00023026"/>
    </source>
</evidence>
<evidence type="ECO:0000313" key="8">
    <source>
        <dbReference type="EMBL" id="SEM41925.1"/>
    </source>
</evidence>
<dbReference type="GO" id="GO:0005509">
    <property type="term" value="F:calcium ion binding"/>
    <property type="evidence" value="ECO:0007669"/>
    <property type="project" value="InterPro"/>
</dbReference>
<gene>
    <name evidence="8" type="ORF">SAMN04489760_11485</name>
</gene>
<dbReference type="AlphaFoldDB" id="A0A1H7Y7L4"/>
<dbReference type="Pfam" id="PF00353">
    <property type="entry name" value="HemolysinCabind"/>
    <property type="match status" value="9"/>
</dbReference>
<dbReference type="STRING" id="43775.SAMN04489760_11485"/>
<dbReference type="GO" id="GO:0005576">
    <property type="term" value="C:extracellular region"/>
    <property type="evidence" value="ECO:0007669"/>
    <property type="project" value="UniProtKB-SubCell"/>
</dbReference>
<dbReference type="GO" id="GO:0090729">
    <property type="term" value="F:toxin activity"/>
    <property type="evidence" value="ECO:0007669"/>
    <property type="project" value="UniProtKB-KW"/>
</dbReference>
<dbReference type="Gene3D" id="2.150.10.10">
    <property type="entry name" value="Serralysin-like metalloprotease, C-terminal"/>
    <property type="match status" value="6"/>
</dbReference>
<evidence type="ECO:0000256" key="1">
    <source>
        <dbReference type="ARBA" id="ARBA00004370"/>
    </source>
</evidence>
<dbReference type="InterPro" id="IPR050557">
    <property type="entry name" value="RTX_toxin/Mannuronan_C5-epim"/>
</dbReference>
<dbReference type="RefSeq" id="WP_093883678.1">
    <property type="nucleotide sequence ID" value="NZ_FOBS01000014.1"/>
</dbReference>
<evidence type="ECO:0000313" key="9">
    <source>
        <dbReference type="Proteomes" id="UP000198744"/>
    </source>
</evidence>
<dbReference type="PRINTS" id="PR01488">
    <property type="entry name" value="RTXTOXINA"/>
</dbReference>
<reference evidence="8 9" key="1">
    <citation type="submission" date="2016-10" db="EMBL/GenBank/DDBJ databases">
        <authorList>
            <person name="de Groot N.N."/>
        </authorList>
    </citation>
    <scope>NUCLEOTIDE SEQUENCE [LARGE SCALE GENOMIC DNA]</scope>
    <source>
        <strain evidence="8 9">DSM 8423</strain>
    </source>
</reference>
<dbReference type="InterPro" id="IPR011049">
    <property type="entry name" value="Serralysin-like_metalloprot_C"/>
</dbReference>
<dbReference type="EMBL" id="FOBS01000014">
    <property type="protein sequence ID" value="SEM41925.1"/>
    <property type="molecule type" value="Genomic_DNA"/>
</dbReference>
<keyword evidence="6" id="KW-0843">Virulence</keyword>
<dbReference type="GO" id="GO:0016020">
    <property type="term" value="C:membrane"/>
    <property type="evidence" value="ECO:0007669"/>
    <property type="project" value="UniProtKB-SubCell"/>
</dbReference>
<evidence type="ECO:0000256" key="5">
    <source>
        <dbReference type="ARBA" id="ARBA00022737"/>
    </source>
</evidence>
<evidence type="ECO:0000256" key="7">
    <source>
        <dbReference type="ARBA" id="ARBA00023136"/>
    </source>
</evidence>